<evidence type="ECO:0000256" key="2">
    <source>
        <dbReference type="ARBA" id="ARBA00022840"/>
    </source>
</evidence>
<evidence type="ECO:0000313" key="5">
    <source>
        <dbReference type="Proteomes" id="UP000823897"/>
    </source>
</evidence>
<organism evidence="4 5">
    <name type="scientific">Candidatus Mediterraneibacter tabaqchaliae</name>
    <dbReference type="NCBI Taxonomy" id="2838689"/>
    <lineage>
        <taxon>Bacteria</taxon>
        <taxon>Bacillati</taxon>
        <taxon>Bacillota</taxon>
        <taxon>Clostridia</taxon>
        <taxon>Lachnospirales</taxon>
        <taxon>Lachnospiraceae</taxon>
        <taxon>Mediterraneibacter</taxon>
    </lineage>
</organism>
<dbReference type="Pfam" id="PF19568">
    <property type="entry name" value="Spore_III_AA"/>
    <property type="match status" value="1"/>
</dbReference>
<dbReference type="GO" id="GO:0005524">
    <property type="term" value="F:ATP binding"/>
    <property type="evidence" value="ECO:0007669"/>
    <property type="project" value="UniProtKB-KW"/>
</dbReference>
<evidence type="ECO:0000259" key="3">
    <source>
        <dbReference type="Pfam" id="PF19568"/>
    </source>
</evidence>
<dbReference type="Proteomes" id="UP000823897">
    <property type="component" value="Unassembled WGS sequence"/>
</dbReference>
<dbReference type="InterPro" id="IPR045735">
    <property type="entry name" value="Spore_III_AA_AAA+_ATPase"/>
</dbReference>
<dbReference type="InterPro" id="IPR027417">
    <property type="entry name" value="P-loop_NTPase"/>
</dbReference>
<dbReference type="NCBIfam" id="TIGR02858">
    <property type="entry name" value="spore_III_AA"/>
    <property type="match status" value="1"/>
</dbReference>
<reference evidence="4" key="2">
    <citation type="submission" date="2021-04" db="EMBL/GenBank/DDBJ databases">
        <authorList>
            <person name="Gilroy R."/>
        </authorList>
    </citation>
    <scope>NUCLEOTIDE SEQUENCE</scope>
    <source>
        <strain evidence="4">ChiGjej3B3-11674</strain>
    </source>
</reference>
<name>A0A9D2R698_9FIRM</name>
<accession>A0A9D2R698</accession>
<dbReference type="PANTHER" id="PTHR20953">
    <property type="entry name" value="KINASE-RELATED"/>
    <property type="match status" value="1"/>
</dbReference>
<proteinExistence type="predicted"/>
<reference evidence="4" key="1">
    <citation type="journal article" date="2021" name="PeerJ">
        <title>Extensive microbial diversity within the chicken gut microbiome revealed by metagenomics and culture.</title>
        <authorList>
            <person name="Gilroy R."/>
            <person name="Ravi A."/>
            <person name="Getino M."/>
            <person name="Pursley I."/>
            <person name="Horton D.L."/>
            <person name="Alikhan N.F."/>
            <person name="Baker D."/>
            <person name="Gharbi K."/>
            <person name="Hall N."/>
            <person name="Watson M."/>
            <person name="Adriaenssens E.M."/>
            <person name="Foster-Nyarko E."/>
            <person name="Jarju S."/>
            <person name="Secka A."/>
            <person name="Antonio M."/>
            <person name="Oren A."/>
            <person name="Chaudhuri R.R."/>
            <person name="La Ragione R."/>
            <person name="Hildebrand F."/>
            <person name="Pallen M.J."/>
        </authorList>
    </citation>
    <scope>NUCLEOTIDE SEQUENCE</scope>
    <source>
        <strain evidence="4">ChiGjej3B3-11674</strain>
    </source>
</reference>
<protein>
    <submittedName>
        <fullName evidence="4">Stage III sporulation protein AA</fullName>
    </submittedName>
</protein>
<evidence type="ECO:0000256" key="1">
    <source>
        <dbReference type="ARBA" id="ARBA00022741"/>
    </source>
</evidence>
<evidence type="ECO:0000313" key="4">
    <source>
        <dbReference type="EMBL" id="HJD35049.1"/>
    </source>
</evidence>
<dbReference type="PANTHER" id="PTHR20953:SF3">
    <property type="entry name" value="P-LOOP CONTAINING NUCLEOSIDE TRIPHOSPHATE HYDROLASES SUPERFAMILY PROTEIN"/>
    <property type="match status" value="1"/>
</dbReference>
<dbReference type="InterPro" id="IPR014217">
    <property type="entry name" value="Spore_III_AA"/>
</dbReference>
<keyword evidence="2" id="KW-0067">ATP-binding</keyword>
<sequence>MERKGSKDQVFNILAKSVRKIVQADGADMEHIQEIRLRTGQPLRIVRDNTERVLPSEGSPHIITKEELRETMEYISHYSLYAYENELRQGFLTIEGGHRVGVTGKVILEREKVKNIQYISSVNIRVSHEFIGCADGILPHITKNRQVCHTLIISPPCCGKTTLIRDLIRQISDGNQYVKGCSVGVVDERSELGGCYLGIAQNHLGSRTDILDCCPKAEGMIMLIRSMSPQVIAVDEIGTSEDIHAIEYAMQCGCKLIASVHGLDMDEASKKPVLGELIRRRMFERYVVLGNSRRPGEIRGIYDERGSVLCRE</sequence>
<dbReference type="Gene3D" id="3.40.50.300">
    <property type="entry name" value="P-loop containing nucleotide triphosphate hydrolases"/>
    <property type="match status" value="1"/>
</dbReference>
<dbReference type="AlphaFoldDB" id="A0A9D2R698"/>
<comment type="caution">
    <text evidence="4">The sequence shown here is derived from an EMBL/GenBank/DDBJ whole genome shotgun (WGS) entry which is preliminary data.</text>
</comment>
<gene>
    <name evidence="4" type="primary">spoIIIAA</name>
    <name evidence="4" type="ORF">H9911_11005</name>
</gene>
<dbReference type="SUPFAM" id="SSF52540">
    <property type="entry name" value="P-loop containing nucleoside triphosphate hydrolases"/>
    <property type="match status" value="1"/>
</dbReference>
<feature type="domain" description="Stage III sporulation protein AA AAA+ ATPase" evidence="3">
    <location>
        <begin position="6"/>
        <end position="309"/>
    </location>
</feature>
<dbReference type="EMBL" id="DWUV01000211">
    <property type="protein sequence ID" value="HJD35049.1"/>
    <property type="molecule type" value="Genomic_DNA"/>
</dbReference>
<keyword evidence="1" id="KW-0547">Nucleotide-binding</keyword>